<dbReference type="EMBL" id="CANHGI010000002">
    <property type="protein sequence ID" value="CAI5443641.1"/>
    <property type="molecule type" value="Genomic_DNA"/>
</dbReference>
<sequence>MISPFFLIIFTLHGILSQQDELLTKNCKIEALGECSQSCGGGYRFFKWICVEAAENCAICPSQLMIYQCNNRPCLSKNATLEQIFDDAEDQNEELSSVEYYE</sequence>
<dbReference type="OrthoDB" id="5781878at2759"/>
<accession>A0A9P1IEG4</accession>
<protein>
    <submittedName>
        <fullName evidence="2">Uncharacterized protein</fullName>
    </submittedName>
</protein>
<feature type="signal peptide" evidence="1">
    <location>
        <begin position="1"/>
        <end position="17"/>
    </location>
</feature>
<organism evidence="2 3">
    <name type="scientific">Caenorhabditis angaria</name>
    <dbReference type="NCBI Taxonomy" id="860376"/>
    <lineage>
        <taxon>Eukaryota</taxon>
        <taxon>Metazoa</taxon>
        <taxon>Ecdysozoa</taxon>
        <taxon>Nematoda</taxon>
        <taxon>Chromadorea</taxon>
        <taxon>Rhabditida</taxon>
        <taxon>Rhabditina</taxon>
        <taxon>Rhabditomorpha</taxon>
        <taxon>Rhabditoidea</taxon>
        <taxon>Rhabditidae</taxon>
        <taxon>Peloderinae</taxon>
        <taxon>Caenorhabditis</taxon>
    </lineage>
</organism>
<evidence type="ECO:0000313" key="2">
    <source>
        <dbReference type="EMBL" id="CAI5443641.1"/>
    </source>
</evidence>
<evidence type="ECO:0000256" key="1">
    <source>
        <dbReference type="SAM" id="SignalP"/>
    </source>
</evidence>
<gene>
    <name evidence="2" type="ORF">CAMP_LOCUS6278</name>
</gene>
<feature type="chain" id="PRO_5040433769" evidence="1">
    <location>
        <begin position="18"/>
        <end position="102"/>
    </location>
</feature>
<keyword evidence="3" id="KW-1185">Reference proteome</keyword>
<proteinExistence type="predicted"/>
<name>A0A9P1IEG4_9PELO</name>
<comment type="caution">
    <text evidence="2">The sequence shown here is derived from an EMBL/GenBank/DDBJ whole genome shotgun (WGS) entry which is preliminary data.</text>
</comment>
<dbReference type="Proteomes" id="UP001152747">
    <property type="component" value="Unassembled WGS sequence"/>
</dbReference>
<keyword evidence="1" id="KW-0732">Signal</keyword>
<dbReference type="AlphaFoldDB" id="A0A9P1IEG4"/>
<reference evidence="2" key="1">
    <citation type="submission" date="2022-11" db="EMBL/GenBank/DDBJ databases">
        <authorList>
            <person name="Kikuchi T."/>
        </authorList>
    </citation>
    <scope>NUCLEOTIDE SEQUENCE</scope>
    <source>
        <strain evidence="2">PS1010</strain>
    </source>
</reference>
<evidence type="ECO:0000313" key="3">
    <source>
        <dbReference type="Proteomes" id="UP001152747"/>
    </source>
</evidence>